<dbReference type="Pfam" id="PF12833">
    <property type="entry name" value="HTH_18"/>
    <property type="match status" value="1"/>
</dbReference>
<comment type="caution">
    <text evidence="5">The sequence shown here is derived from an EMBL/GenBank/DDBJ whole genome shotgun (WGS) entry which is preliminary data.</text>
</comment>
<dbReference type="PANTHER" id="PTHR47893:SF1">
    <property type="entry name" value="REGULATORY PROTEIN PCHR"/>
    <property type="match status" value="1"/>
</dbReference>
<dbReference type="Gene3D" id="1.10.10.60">
    <property type="entry name" value="Homeodomain-like"/>
    <property type="match status" value="1"/>
</dbReference>
<accession>A0ABX2T234</accession>
<feature type="domain" description="HTH araC/xylS-type" evidence="4">
    <location>
        <begin position="215"/>
        <end position="316"/>
    </location>
</feature>
<evidence type="ECO:0000313" key="6">
    <source>
        <dbReference type="Proteomes" id="UP000584642"/>
    </source>
</evidence>
<evidence type="ECO:0000256" key="2">
    <source>
        <dbReference type="ARBA" id="ARBA00023125"/>
    </source>
</evidence>
<protein>
    <submittedName>
        <fullName evidence="5">Helix-turn-helix domain-containing protein</fullName>
    </submittedName>
</protein>
<keyword evidence="1" id="KW-0805">Transcription regulation</keyword>
<dbReference type="PANTHER" id="PTHR47893">
    <property type="entry name" value="REGULATORY PROTEIN PCHR"/>
    <property type="match status" value="1"/>
</dbReference>
<dbReference type="InterPro" id="IPR053142">
    <property type="entry name" value="PchR_regulatory_protein"/>
</dbReference>
<name>A0ABX2T234_9PROT</name>
<dbReference type="PROSITE" id="PS00041">
    <property type="entry name" value="HTH_ARAC_FAMILY_1"/>
    <property type="match status" value="1"/>
</dbReference>
<dbReference type="InterPro" id="IPR018062">
    <property type="entry name" value="HTH_AraC-typ_CS"/>
</dbReference>
<keyword evidence="2" id="KW-0238">DNA-binding</keyword>
<organism evidence="5 6">
    <name type="scientific">Azospirillum oleiclasticum</name>
    <dbReference type="NCBI Taxonomy" id="2735135"/>
    <lineage>
        <taxon>Bacteria</taxon>
        <taxon>Pseudomonadati</taxon>
        <taxon>Pseudomonadota</taxon>
        <taxon>Alphaproteobacteria</taxon>
        <taxon>Rhodospirillales</taxon>
        <taxon>Azospirillaceae</taxon>
        <taxon>Azospirillum</taxon>
    </lineage>
</organism>
<keyword evidence="3" id="KW-0804">Transcription</keyword>
<evidence type="ECO:0000256" key="1">
    <source>
        <dbReference type="ARBA" id="ARBA00023015"/>
    </source>
</evidence>
<dbReference type="PROSITE" id="PS01124">
    <property type="entry name" value="HTH_ARAC_FAMILY_2"/>
    <property type="match status" value="1"/>
</dbReference>
<dbReference type="InterPro" id="IPR018060">
    <property type="entry name" value="HTH_AraC"/>
</dbReference>
<dbReference type="SUPFAM" id="SSF46689">
    <property type="entry name" value="Homeodomain-like"/>
    <property type="match status" value="1"/>
</dbReference>
<dbReference type="SMART" id="SM00342">
    <property type="entry name" value="HTH_ARAC"/>
    <property type="match status" value="1"/>
</dbReference>
<evidence type="ECO:0000313" key="5">
    <source>
        <dbReference type="EMBL" id="NYZ18313.1"/>
    </source>
</evidence>
<sequence>MTLVFRAGNAGGEQFLDVQSMMASILRGWPHQTVQTSPGPGRGHQVFIETEAVRLDTGVWSTGHVINGTVAPNTIGIGLVDGDPSQVRFCGRSLTPFRIPLVQPGVEFEFAAPPSIAAMVLTIDRAVFERHAEALVRTDMTPGSSYELCLPSPEHGMNVVLRLKAILSELRRLPASVQSPQVSKLVTDDILSLLLTSTTPMLQRIDPPHRQHLARKAASMLRQEANSPLSIRELCERLGINWRTLNMGFRELYGVPPKTYMRLSRLHHVRRVLSEADPATTNVTAVAVSWGFFQLGRFAVEYRQLFGEKPSDTLWKYDRLQPVQTLRRAV</sequence>
<reference evidence="5 6" key="1">
    <citation type="submission" date="2020-05" db="EMBL/GenBank/DDBJ databases">
        <title>Azospirillum oleiclasticum sp. nov, a nitrogen-fixing and heavy crude oil-emulsifying bacterium isolated from the crude oil of Yumen Oilfield.</title>
        <authorList>
            <person name="Wu D."/>
            <person name="Cai M."/>
            <person name="Zhang X."/>
        </authorList>
    </citation>
    <scope>NUCLEOTIDE SEQUENCE [LARGE SCALE GENOMIC DNA]</scope>
    <source>
        <strain evidence="5 6">ROY-1-1-2</strain>
    </source>
</reference>
<proteinExistence type="predicted"/>
<dbReference type="RefSeq" id="WP_180280066.1">
    <property type="nucleotide sequence ID" value="NZ_JABFDB010000001.1"/>
</dbReference>
<gene>
    <name evidence="5" type="ORF">HND93_01205</name>
</gene>
<evidence type="ECO:0000256" key="3">
    <source>
        <dbReference type="ARBA" id="ARBA00023163"/>
    </source>
</evidence>
<keyword evidence="6" id="KW-1185">Reference proteome</keyword>
<dbReference type="Proteomes" id="UP000584642">
    <property type="component" value="Unassembled WGS sequence"/>
</dbReference>
<dbReference type="InterPro" id="IPR009057">
    <property type="entry name" value="Homeodomain-like_sf"/>
</dbReference>
<dbReference type="EMBL" id="JABFDB010000001">
    <property type="protein sequence ID" value="NYZ18313.1"/>
    <property type="molecule type" value="Genomic_DNA"/>
</dbReference>
<evidence type="ECO:0000259" key="4">
    <source>
        <dbReference type="PROSITE" id="PS01124"/>
    </source>
</evidence>